<dbReference type="InterPro" id="IPR015813">
    <property type="entry name" value="Pyrv/PenolPyrv_kinase-like_dom"/>
</dbReference>
<feature type="domain" description="HpcH/HpaI aldolase/citrate lyase" evidence="4">
    <location>
        <begin position="4"/>
        <end position="221"/>
    </location>
</feature>
<evidence type="ECO:0000256" key="2">
    <source>
        <dbReference type="ARBA" id="ARBA00022723"/>
    </source>
</evidence>
<dbReference type="PANTHER" id="PTHR32308">
    <property type="entry name" value="LYASE BETA SUBUNIT, PUTATIVE (AFU_ORTHOLOGUE AFUA_4G13030)-RELATED"/>
    <property type="match status" value="1"/>
</dbReference>
<organism evidence="5">
    <name type="scientific">freshwater metagenome</name>
    <dbReference type="NCBI Taxonomy" id="449393"/>
    <lineage>
        <taxon>unclassified sequences</taxon>
        <taxon>metagenomes</taxon>
        <taxon>ecological metagenomes</taxon>
    </lineage>
</organism>
<dbReference type="InterPro" id="IPR005000">
    <property type="entry name" value="Aldolase/citrate-lyase_domain"/>
</dbReference>
<evidence type="ECO:0000313" key="5">
    <source>
        <dbReference type="EMBL" id="CAB4594565.1"/>
    </source>
</evidence>
<evidence type="ECO:0000256" key="1">
    <source>
        <dbReference type="ARBA" id="ARBA00001946"/>
    </source>
</evidence>
<dbReference type="AlphaFoldDB" id="A0A6J6G678"/>
<proteinExistence type="predicted"/>
<protein>
    <submittedName>
        <fullName evidence="5">Unannotated protein</fullName>
    </submittedName>
</protein>
<dbReference type="InterPro" id="IPR011206">
    <property type="entry name" value="Citrate_lyase_beta/mcl1/mcl2"/>
</dbReference>
<dbReference type="EMBL" id="CAEZUB010000107">
    <property type="protein sequence ID" value="CAB4594565.1"/>
    <property type="molecule type" value="Genomic_DNA"/>
</dbReference>
<evidence type="ECO:0000256" key="3">
    <source>
        <dbReference type="ARBA" id="ARBA00022842"/>
    </source>
</evidence>
<dbReference type="Pfam" id="PF03328">
    <property type="entry name" value="HpcH_HpaI"/>
    <property type="match status" value="1"/>
</dbReference>
<dbReference type="Gene3D" id="3.20.20.60">
    <property type="entry name" value="Phosphoenolpyruvate-binding domains"/>
    <property type="match status" value="1"/>
</dbReference>
<keyword evidence="3" id="KW-0460">Magnesium</keyword>
<accession>A0A6J6G678</accession>
<dbReference type="GO" id="GO:0000287">
    <property type="term" value="F:magnesium ion binding"/>
    <property type="evidence" value="ECO:0007669"/>
    <property type="project" value="TreeGrafter"/>
</dbReference>
<evidence type="ECO:0000259" key="4">
    <source>
        <dbReference type="Pfam" id="PF03328"/>
    </source>
</evidence>
<reference evidence="5" key="1">
    <citation type="submission" date="2020-05" db="EMBL/GenBank/DDBJ databases">
        <authorList>
            <person name="Chiriac C."/>
            <person name="Salcher M."/>
            <person name="Ghai R."/>
            <person name="Kavagutti S V."/>
        </authorList>
    </citation>
    <scope>NUCLEOTIDE SEQUENCE</scope>
</reference>
<dbReference type="InterPro" id="IPR040442">
    <property type="entry name" value="Pyrv_kinase-like_dom_sf"/>
</dbReference>
<gene>
    <name evidence="5" type="ORF">UFOPK1775_00811</name>
</gene>
<sequence>MGMRSILCVPANKQSMVEKSAQYQSDQVILDIEDAVVLSDKAAARALLLDFFSKNEVETKTSIRVNEIASPESTKDLDLLAKVDQRKLWSIVIPKVDSYECIAKWAALLPASIKIEAQIESAMGLISASEIASHPQVISLAFGPVDFMHSIAMPSSEPGIPQNNVAGALQWPLLQLVIAAHAYGKLAYDGPFTKFSDEAGFTKSAEISRALGADGKWLIHPNQIASCNEIFSPSEEEIENAKRLINAYNSSKGAASLDGLMIDEASRKLAEQILERAKQIRK</sequence>
<dbReference type="GO" id="GO:0003824">
    <property type="term" value="F:catalytic activity"/>
    <property type="evidence" value="ECO:0007669"/>
    <property type="project" value="InterPro"/>
</dbReference>
<dbReference type="PIRSF" id="PIRSF015582">
    <property type="entry name" value="Cit_lyase_B"/>
    <property type="match status" value="1"/>
</dbReference>
<comment type="cofactor">
    <cofactor evidence="1">
        <name>Mg(2+)</name>
        <dbReference type="ChEBI" id="CHEBI:18420"/>
    </cofactor>
</comment>
<keyword evidence="2" id="KW-0479">Metal-binding</keyword>
<name>A0A6J6G678_9ZZZZ</name>
<dbReference type="GO" id="GO:0006107">
    <property type="term" value="P:oxaloacetate metabolic process"/>
    <property type="evidence" value="ECO:0007669"/>
    <property type="project" value="TreeGrafter"/>
</dbReference>
<dbReference type="SUPFAM" id="SSF51621">
    <property type="entry name" value="Phosphoenolpyruvate/pyruvate domain"/>
    <property type="match status" value="1"/>
</dbReference>
<dbReference type="PANTHER" id="PTHR32308:SF10">
    <property type="entry name" value="CITRATE LYASE SUBUNIT BETA"/>
    <property type="match status" value="1"/>
</dbReference>